<evidence type="ECO:0000313" key="4">
    <source>
        <dbReference type="EMBL" id="PIU68627.1"/>
    </source>
</evidence>
<evidence type="ECO:0000256" key="1">
    <source>
        <dbReference type="SAM" id="MobiDB-lite"/>
    </source>
</evidence>
<dbReference type="Gene3D" id="3.40.30.10">
    <property type="entry name" value="Glutaredoxin"/>
    <property type="match status" value="1"/>
</dbReference>
<protein>
    <recommendedName>
        <fullName evidence="3">Thioredoxin domain-containing protein</fullName>
    </recommendedName>
</protein>
<dbReference type="EMBL" id="PEWD01000064">
    <property type="protein sequence ID" value="PIU68627.1"/>
    <property type="molecule type" value="Genomic_DNA"/>
</dbReference>
<reference evidence="5" key="1">
    <citation type="submission" date="2017-09" db="EMBL/GenBank/DDBJ databases">
        <title>Depth-based differentiation of microbial function through sediment-hosted aquifers and enrichment of novel symbionts in the deep terrestrial subsurface.</title>
        <authorList>
            <person name="Probst A.J."/>
            <person name="Ladd B."/>
            <person name="Jarett J.K."/>
            <person name="Geller-Mcgrath D.E."/>
            <person name="Sieber C.M.K."/>
            <person name="Emerson J.B."/>
            <person name="Anantharaman K."/>
            <person name="Thomas B.C."/>
            <person name="Malmstrom R."/>
            <person name="Stieglmeier M."/>
            <person name="Klingl A."/>
            <person name="Woyke T."/>
            <person name="Ryan C.M."/>
            <person name="Banfield J.F."/>
        </authorList>
    </citation>
    <scope>NUCLEOTIDE SEQUENCE [LARGE SCALE GENOMIC DNA]</scope>
</reference>
<sequence>MSEGKSNFTVQLVPFLVVLLVIVSFFAGGLWTKLKNNENNNQVQGVQTQQTQDQTGQTTTTTAALTPDGTDGTFYYQNGLSVCKSDGKPVIYLFSTTWCPHCSWIKDTFDKVAKEYVEAGKIVAYHWELDTNDNTLTSEVETQVPTDAQAAYTKFNPDGSIPTFVFGCKYWRVGNGYESQSDLTSEETEFRALFDKLVASN</sequence>
<feature type="region of interest" description="Disordered" evidence="1">
    <location>
        <begin position="43"/>
        <end position="63"/>
    </location>
</feature>
<evidence type="ECO:0000259" key="3">
    <source>
        <dbReference type="PROSITE" id="PS51352"/>
    </source>
</evidence>
<dbReference type="Pfam" id="PF00085">
    <property type="entry name" value="Thioredoxin"/>
    <property type="match status" value="1"/>
</dbReference>
<keyword evidence="2" id="KW-1133">Transmembrane helix</keyword>
<dbReference type="AlphaFoldDB" id="A0A2M7AMR3"/>
<evidence type="ECO:0000256" key="2">
    <source>
        <dbReference type="SAM" id="Phobius"/>
    </source>
</evidence>
<keyword evidence="2" id="KW-0812">Transmembrane</keyword>
<dbReference type="InterPro" id="IPR013766">
    <property type="entry name" value="Thioredoxin_domain"/>
</dbReference>
<keyword evidence="2" id="KW-0472">Membrane</keyword>
<name>A0A2M7AMR3_UNCKA</name>
<dbReference type="SUPFAM" id="SSF52833">
    <property type="entry name" value="Thioredoxin-like"/>
    <property type="match status" value="1"/>
</dbReference>
<feature type="domain" description="Thioredoxin" evidence="3">
    <location>
        <begin position="53"/>
        <end position="199"/>
    </location>
</feature>
<evidence type="ECO:0000313" key="5">
    <source>
        <dbReference type="Proteomes" id="UP000229916"/>
    </source>
</evidence>
<dbReference type="InterPro" id="IPR036249">
    <property type="entry name" value="Thioredoxin-like_sf"/>
</dbReference>
<accession>A0A2M7AMR3</accession>
<dbReference type="CDD" id="cd02947">
    <property type="entry name" value="TRX_family"/>
    <property type="match status" value="1"/>
</dbReference>
<comment type="caution">
    <text evidence="4">The sequence shown here is derived from an EMBL/GenBank/DDBJ whole genome shotgun (WGS) entry which is preliminary data.</text>
</comment>
<dbReference type="Proteomes" id="UP000229916">
    <property type="component" value="Unassembled WGS sequence"/>
</dbReference>
<gene>
    <name evidence="4" type="ORF">COS81_03045</name>
</gene>
<feature type="transmembrane region" description="Helical" evidence="2">
    <location>
        <begin position="12"/>
        <end position="31"/>
    </location>
</feature>
<proteinExistence type="predicted"/>
<dbReference type="PROSITE" id="PS51352">
    <property type="entry name" value="THIOREDOXIN_2"/>
    <property type="match status" value="1"/>
</dbReference>
<organism evidence="4 5">
    <name type="scientific">candidate division WWE3 bacterium CG06_land_8_20_14_3_00_42_16</name>
    <dbReference type="NCBI Taxonomy" id="1975083"/>
    <lineage>
        <taxon>Bacteria</taxon>
        <taxon>Katanobacteria</taxon>
    </lineage>
</organism>